<proteinExistence type="predicted"/>
<dbReference type="InParanoid" id="A0A2K1QS34"/>
<dbReference type="InterPro" id="IPR029033">
    <property type="entry name" value="His_PPase_superfam"/>
</dbReference>
<accession>A0A2K1QS34</accession>
<dbReference type="Pfam" id="PF00300">
    <property type="entry name" value="His_Phos_1"/>
    <property type="match status" value="1"/>
</dbReference>
<dbReference type="SMART" id="SM00855">
    <property type="entry name" value="PGAM"/>
    <property type="match status" value="1"/>
</dbReference>
<dbReference type="PROSITE" id="PS00175">
    <property type="entry name" value="PG_MUTASE"/>
    <property type="match status" value="1"/>
</dbReference>
<evidence type="ECO:0000313" key="1">
    <source>
        <dbReference type="EMBL" id="PNS17884.1"/>
    </source>
</evidence>
<protein>
    <recommendedName>
        <fullName evidence="3">Phosphoglycerate mutase-like protein</fullName>
    </recommendedName>
</protein>
<dbReference type="PANTHER" id="PTHR48100">
    <property type="entry name" value="BROAD-SPECIFICITY PHOSPHATASE YOR283W-RELATED"/>
    <property type="match status" value="1"/>
</dbReference>
<dbReference type="InterPro" id="IPR013078">
    <property type="entry name" value="His_Pase_superF_clade-1"/>
</dbReference>
<dbReference type="Proteomes" id="UP000243797">
    <property type="component" value="Unassembled WGS sequence"/>
</dbReference>
<comment type="caution">
    <text evidence="1">The sequence shown here is derived from an EMBL/GenBank/DDBJ whole genome shotgun (WGS) entry which is preliminary data.</text>
</comment>
<sequence length="234" mass="26032">MPPTIILIRHGEAQHNATRDYNIPDPPLTAKGEEQCRHLHSQLLHAFPLAHEVEAIITSPFLRTLQTTTIGLDFLIKRGIKVEPDALWQENSAKPCDTGSTVAMVQARFPDIDFLSVDPVFPRKEGVYAFTKTAVLARGRAVLGRLRDRPEKVIAVVSHSGFLRTAVSRRHYHNADFRVFTFGTDIDGDVNLIESPLTEGRGGLGWSHEGVAEVREDEFPVEKEVGTEATHEVP</sequence>
<reference evidence="1 2" key="1">
    <citation type="submission" date="2017-06" db="EMBL/GenBank/DDBJ databases">
        <title>Draft genome sequence of a variant of Elsinoe murrayae.</title>
        <authorList>
            <person name="Cheng Q."/>
        </authorList>
    </citation>
    <scope>NUCLEOTIDE SEQUENCE [LARGE SCALE GENOMIC DNA]</scope>
    <source>
        <strain evidence="1 2">CQ-2017a</strain>
    </source>
</reference>
<dbReference type="EMBL" id="NKHZ01000048">
    <property type="protein sequence ID" value="PNS17884.1"/>
    <property type="molecule type" value="Genomic_DNA"/>
</dbReference>
<dbReference type="AlphaFoldDB" id="A0A2K1QS34"/>
<name>A0A2K1QS34_9PEZI</name>
<evidence type="ECO:0008006" key="3">
    <source>
        <dbReference type="Google" id="ProtNLM"/>
    </source>
</evidence>
<dbReference type="Gene3D" id="3.40.50.1240">
    <property type="entry name" value="Phosphoglycerate mutase-like"/>
    <property type="match status" value="1"/>
</dbReference>
<dbReference type="InterPro" id="IPR001345">
    <property type="entry name" value="PG/BPGM_mutase_AS"/>
</dbReference>
<dbReference type="GO" id="GO:0016791">
    <property type="term" value="F:phosphatase activity"/>
    <property type="evidence" value="ECO:0007669"/>
    <property type="project" value="TreeGrafter"/>
</dbReference>
<evidence type="ECO:0000313" key="2">
    <source>
        <dbReference type="Proteomes" id="UP000243797"/>
    </source>
</evidence>
<keyword evidence="2" id="KW-1185">Reference proteome</keyword>
<dbReference type="PANTHER" id="PTHR48100:SF24">
    <property type="entry name" value="PHOSPHOGLYCERATE MUTASE"/>
    <property type="match status" value="1"/>
</dbReference>
<dbReference type="GO" id="GO:0005737">
    <property type="term" value="C:cytoplasm"/>
    <property type="evidence" value="ECO:0007669"/>
    <property type="project" value="TreeGrafter"/>
</dbReference>
<dbReference type="CDD" id="cd07067">
    <property type="entry name" value="HP_PGM_like"/>
    <property type="match status" value="1"/>
</dbReference>
<organism evidence="1 2">
    <name type="scientific">Sphaceloma murrayae</name>
    <dbReference type="NCBI Taxonomy" id="2082308"/>
    <lineage>
        <taxon>Eukaryota</taxon>
        <taxon>Fungi</taxon>
        <taxon>Dikarya</taxon>
        <taxon>Ascomycota</taxon>
        <taxon>Pezizomycotina</taxon>
        <taxon>Dothideomycetes</taxon>
        <taxon>Dothideomycetidae</taxon>
        <taxon>Myriangiales</taxon>
        <taxon>Elsinoaceae</taxon>
        <taxon>Sphaceloma</taxon>
    </lineage>
</organism>
<dbReference type="OrthoDB" id="496981at2759"/>
<dbReference type="SUPFAM" id="SSF53254">
    <property type="entry name" value="Phosphoglycerate mutase-like"/>
    <property type="match status" value="1"/>
</dbReference>
<dbReference type="InterPro" id="IPR050275">
    <property type="entry name" value="PGM_Phosphatase"/>
</dbReference>
<gene>
    <name evidence="1" type="ORF">CAC42_7</name>
</gene>